<evidence type="ECO:0000313" key="3">
    <source>
        <dbReference type="Proteomes" id="UP000016935"/>
    </source>
</evidence>
<sequence>MAMIVKVLKDKWVSPPKEPQESFAGRTIMVTGATSGIGLAAAAKYASLGAAKVIITARDKAKGDQVLAELEEKTGRKELFEVWELDMNSYDSIVAFAKRANGVDHLDVVVLNAGVRRSPFTLSKYGWEEDVQVNVLSTTLLGILLLPKLKQSNRGTTIPILEFVNSGLHATAEVDDNVRNSPSILAEYSKPERFSAQKQYAHSKLLLMFATIKLAEATPSNQVIITSVCPGMVATNLGRDIKFPGISVILAIMRLLLSKTPEQGACIYVSGTAQDERRHGRFWSTDAVQPVAPNLRGEENKKLAARVWDEIVEALVKDVPVVKQTLATMMSGGALSNGKARA</sequence>
<dbReference type="eggNOG" id="KOG1208">
    <property type="taxonomic scope" value="Eukaryota"/>
</dbReference>
<dbReference type="SUPFAM" id="SSF51735">
    <property type="entry name" value="NAD(P)-binding Rossmann-fold domains"/>
    <property type="match status" value="1"/>
</dbReference>
<name>R0I516_EXST2</name>
<dbReference type="Gene3D" id="3.40.50.720">
    <property type="entry name" value="NAD(P)-binding Rossmann-like Domain"/>
    <property type="match status" value="1"/>
</dbReference>
<reference evidence="2 3" key="2">
    <citation type="journal article" date="2013" name="PLoS Genet.">
        <title>Comparative genome structure, secondary metabolite, and effector coding capacity across Cochliobolus pathogens.</title>
        <authorList>
            <person name="Condon B.J."/>
            <person name="Leng Y."/>
            <person name="Wu D."/>
            <person name="Bushley K.E."/>
            <person name="Ohm R.A."/>
            <person name="Otillar R."/>
            <person name="Martin J."/>
            <person name="Schackwitz W."/>
            <person name="Grimwood J."/>
            <person name="MohdZainudin N."/>
            <person name="Xue C."/>
            <person name="Wang R."/>
            <person name="Manning V.A."/>
            <person name="Dhillon B."/>
            <person name="Tu Z.J."/>
            <person name="Steffenson B.J."/>
            <person name="Salamov A."/>
            <person name="Sun H."/>
            <person name="Lowry S."/>
            <person name="LaButti K."/>
            <person name="Han J."/>
            <person name="Copeland A."/>
            <person name="Lindquist E."/>
            <person name="Barry K."/>
            <person name="Schmutz J."/>
            <person name="Baker S.E."/>
            <person name="Ciuffetti L.M."/>
            <person name="Grigoriev I.V."/>
            <person name="Zhong S."/>
            <person name="Turgeon B.G."/>
        </authorList>
    </citation>
    <scope>NUCLEOTIDE SEQUENCE [LARGE SCALE GENOMIC DNA]</scope>
    <source>
        <strain evidence="3">28A</strain>
    </source>
</reference>
<dbReference type="PANTHER" id="PTHR43157">
    <property type="entry name" value="PHOSPHATIDYLINOSITOL-GLYCAN BIOSYNTHESIS CLASS F PROTEIN-RELATED"/>
    <property type="match status" value="1"/>
</dbReference>
<evidence type="ECO:0000256" key="1">
    <source>
        <dbReference type="ARBA" id="ARBA00023002"/>
    </source>
</evidence>
<dbReference type="HOGENOM" id="CLU_010194_44_4_1"/>
<organism evidence="2 3">
    <name type="scientific">Exserohilum turcicum (strain 28A)</name>
    <name type="common">Northern leaf blight fungus</name>
    <name type="synonym">Setosphaeria turcica</name>
    <dbReference type="NCBI Taxonomy" id="671987"/>
    <lineage>
        <taxon>Eukaryota</taxon>
        <taxon>Fungi</taxon>
        <taxon>Dikarya</taxon>
        <taxon>Ascomycota</taxon>
        <taxon>Pezizomycotina</taxon>
        <taxon>Dothideomycetes</taxon>
        <taxon>Pleosporomycetidae</taxon>
        <taxon>Pleosporales</taxon>
        <taxon>Pleosporineae</taxon>
        <taxon>Pleosporaceae</taxon>
        <taxon>Exserohilum</taxon>
    </lineage>
</organism>
<dbReference type="GeneID" id="19402763"/>
<dbReference type="InterPro" id="IPR036291">
    <property type="entry name" value="NAD(P)-bd_dom_sf"/>
</dbReference>
<gene>
    <name evidence="2" type="ORF">SETTUDRAFT_24271</name>
</gene>
<dbReference type="RefSeq" id="XP_008031165.1">
    <property type="nucleotide sequence ID" value="XM_008032974.1"/>
</dbReference>
<dbReference type="PRINTS" id="PR00081">
    <property type="entry name" value="GDHRDH"/>
</dbReference>
<keyword evidence="3" id="KW-1185">Reference proteome</keyword>
<dbReference type="PANTHER" id="PTHR43157:SF22">
    <property type="entry name" value="SHORT-CHAIN DEHYDROGENASE_REDUCTASE PHMF"/>
    <property type="match status" value="1"/>
</dbReference>
<dbReference type="Proteomes" id="UP000016935">
    <property type="component" value="Unassembled WGS sequence"/>
</dbReference>
<reference evidence="2 3" key="1">
    <citation type="journal article" date="2012" name="PLoS Pathog.">
        <title>Diverse lifestyles and strategies of plant pathogenesis encoded in the genomes of eighteen Dothideomycetes fungi.</title>
        <authorList>
            <person name="Ohm R.A."/>
            <person name="Feau N."/>
            <person name="Henrissat B."/>
            <person name="Schoch C.L."/>
            <person name="Horwitz B.A."/>
            <person name="Barry K.W."/>
            <person name="Condon B.J."/>
            <person name="Copeland A.C."/>
            <person name="Dhillon B."/>
            <person name="Glaser F."/>
            <person name="Hesse C.N."/>
            <person name="Kosti I."/>
            <person name="LaButti K."/>
            <person name="Lindquist E.A."/>
            <person name="Lucas S."/>
            <person name="Salamov A.A."/>
            <person name="Bradshaw R.E."/>
            <person name="Ciuffetti L."/>
            <person name="Hamelin R.C."/>
            <person name="Kema G.H.J."/>
            <person name="Lawrence C."/>
            <person name="Scott J.A."/>
            <person name="Spatafora J.W."/>
            <person name="Turgeon B.G."/>
            <person name="de Wit P.J.G.M."/>
            <person name="Zhong S."/>
            <person name="Goodwin S.B."/>
            <person name="Grigoriev I.V."/>
        </authorList>
    </citation>
    <scope>NUCLEOTIDE SEQUENCE [LARGE SCALE GENOMIC DNA]</scope>
    <source>
        <strain evidence="3">28A</strain>
    </source>
</reference>
<accession>R0I516</accession>
<dbReference type="AlphaFoldDB" id="R0I516"/>
<evidence type="ECO:0000313" key="2">
    <source>
        <dbReference type="EMBL" id="EOA80755.1"/>
    </source>
</evidence>
<proteinExistence type="predicted"/>
<dbReference type="Pfam" id="PF00106">
    <property type="entry name" value="adh_short"/>
    <property type="match status" value="1"/>
</dbReference>
<dbReference type="GO" id="GO:0016491">
    <property type="term" value="F:oxidoreductase activity"/>
    <property type="evidence" value="ECO:0007669"/>
    <property type="project" value="UniProtKB-KW"/>
</dbReference>
<dbReference type="STRING" id="671987.R0I516"/>
<keyword evidence="1" id="KW-0560">Oxidoreductase</keyword>
<dbReference type="EMBL" id="KB908877">
    <property type="protein sequence ID" value="EOA80755.1"/>
    <property type="molecule type" value="Genomic_DNA"/>
</dbReference>
<protein>
    <submittedName>
        <fullName evidence="2">Uncharacterized protein</fullName>
    </submittedName>
</protein>
<dbReference type="InterPro" id="IPR002347">
    <property type="entry name" value="SDR_fam"/>
</dbReference>
<dbReference type="OrthoDB" id="542013at2759"/>